<gene>
    <name evidence="2" type="ORF">J2Z53_002025</name>
</gene>
<organism evidence="2 3">
    <name type="scientific">Clostridium moniliforme</name>
    <dbReference type="NCBI Taxonomy" id="39489"/>
    <lineage>
        <taxon>Bacteria</taxon>
        <taxon>Bacillati</taxon>
        <taxon>Bacillota</taxon>
        <taxon>Clostridia</taxon>
        <taxon>Eubacteriales</taxon>
        <taxon>Clostridiaceae</taxon>
        <taxon>Clostridium</taxon>
    </lineage>
</organism>
<keyword evidence="3" id="KW-1185">Reference proteome</keyword>
<evidence type="ECO:0008006" key="4">
    <source>
        <dbReference type="Google" id="ProtNLM"/>
    </source>
</evidence>
<dbReference type="Pfam" id="PF13646">
    <property type="entry name" value="HEAT_2"/>
    <property type="match status" value="1"/>
</dbReference>
<proteinExistence type="predicted"/>
<dbReference type="Gene3D" id="1.25.10.10">
    <property type="entry name" value="Leucine-rich Repeat Variant"/>
    <property type="match status" value="1"/>
</dbReference>
<feature type="transmembrane region" description="Helical" evidence="1">
    <location>
        <begin position="13"/>
        <end position="32"/>
    </location>
</feature>
<dbReference type="EMBL" id="JAGGJZ010000006">
    <property type="protein sequence ID" value="MBP1890430.1"/>
    <property type="molecule type" value="Genomic_DNA"/>
</dbReference>
<dbReference type="SUPFAM" id="SSF48371">
    <property type="entry name" value="ARM repeat"/>
    <property type="match status" value="1"/>
</dbReference>
<reference evidence="2 3" key="1">
    <citation type="submission" date="2021-03" db="EMBL/GenBank/DDBJ databases">
        <title>Genomic Encyclopedia of Type Strains, Phase IV (KMG-IV): sequencing the most valuable type-strain genomes for metagenomic binning, comparative biology and taxonomic classification.</title>
        <authorList>
            <person name="Goeker M."/>
        </authorList>
    </citation>
    <scope>NUCLEOTIDE SEQUENCE [LARGE SCALE GENOMIC DNA]</scope>
    <source>
        <strain evidence="2 3">DSM 3984</strain>
    </source>
</reference>
<dbReference type="InterPro" id="IPR016024">
    <property type="entry name" value="ARM-type_fold"/>
</dbReference>
<evidence type="ECO:0000313" key="2">
    <source>
        <dbReference type="EMBL" id="MBP1890430.1"/>
    </source>
</evidence>
<keyword evidence="1" id="KW-0472">Membrane</keyword>
<keyword evidence="1" id="KW-0812">Transmembrane</keyword>
<dbReference type="Proteomes" id="UP000783390">
    <property type="component" value="Unassembled WGS sequence"/>
</dbReference>
<sequence>MEFITYIFDSIKFFVYIILCASLYIVFDGYMYKKTEKSKEKIKKHFKEEILYELNSIKNHKNLKEYELDSIKNKIKKRKYEEVFNETISEFNAIDDNYKVTKIYMEYYQDYIKKLIKKFKNSDDIKKVYIVCLLGEYGLDKDYINNFLKRAINTKSSYLRFAILTSISKIGNKKVFIEILESISKTKFNINEKILIDIMDNFKSDMNLLDKEILTNFDKFDSKIKSIVVKHFSNTKFKEASLKLLNILKDEDENRELRLSILDYFKNVKFEKAKDTLLLNLKSKEWEFRALTAKTLKNYNEEKVIKALLESITDLNWYVKFNSANSLLSFNLEEEIVQGIYNNEDEGAREILSYAMKLKEDESRKFYYEASLTITN</sequence>
<comment type="caution">
    <text evidence="2">The sequence shown here is derived from an EMBL/GenBank/DDBJ whole genome shotgun (WGS) entry which is preliminary data.</text>
</comment>
<name>A0ABS4F2E6_9CLOT</name>
<accession>A0ABS4F2E6</accession>
<protein>
    <recommendedName>
        <fullName evidence="4">HEAT repeat</fullName>
    </recommendedName>
</protein>
<dbReference type="RefSeq" id="WP_209797345.1">
    <property type="nucleotide sequence ID" value="NZ_JAGGJZ010000006.1"/>
</dbReference>
<dbReference type="InterPro" id="IPR011989">
    <property type="entry name" value="ARM-like"/>
</dbReference>
<evidence type="ECO:0000256" key="1">
    <source>
        <dbReference type="SAM" id="Phobius"/>
    </source>
</evidence>
<evidence type="ECO:0000313" key="3">
    <source>
        <dbReference type="Proteomes" id="UP000783390"/>
    </source>
</evidence>
<keyword evidence="1" id="KW-1133">Transmembrane helix</keyword>